<keyword evidence="2" id="KW-0614">Plasmid</keyword>
<organism evidence="2">
    <name type="scientific">Staphylococcus aureus</name>
    <dbReference type="NCBI Taxonomy" id="1280"/>
    <lineage>
        <taxon>Bacteria</taxon>
        <taxon>Bacillati</taxon>
        <taxon>Bacillota</taxon>
        <taxon>Bacilli</taxon>
        <taxon>Bacillales</taxon>
        <taxon>Staphylococcaceae</taxon>
        <taxon>Staphylococcus</taxon>
    </lineage>
</organism>
<dbReference type="InterPro" id="IPR018913">
    <property type="entry name" value="BppU_N"/>
</dbReference>
<dbReference type="RefSeq" id="WP_012816593.1">
    <property type="nucleotide sequence ID" value="NC_013329.1"/>
</dbReference>
<reference evidence="2" key="1">
    <citation type="submission" date="2009-08" db="EMBL/GenBank/DDBJ databases">
        <authorList>
            <person name="Gill J."/>
            <person name="Borman J."/>
            <person name="Shetty J."/>
            <person name="Hostetler J."/>
            <person name="Durkin S."/>
            <person name="Montgomery B."/>
        </authorList>
    </citation>
    <scope>NUCLEOTIDE SEQUENCE</scope>
    <source>
        <strain evidence="2">Y74T</strain>
        <plasmid evidence="2">pWBG758</plasmid>
    </source>
</reference>
<proteinExistence type="predicted"/>
<dbReference type="Gene3D" id="2.60.40.3350">
    <property type="match status" value="1"/>
</dbReference>
<evidence type="ECO:0000259" key="1">
    <source>
        <dbReference type="Pfam" id="PF10651"/>
    </source>
</evidence>
<accession>D2J8B2</accession>
<geneLocation type="plasmid" evidence="2">
    <name>pWBG758</name>
</geneLocation>
<sequence>MINKEGHLRLETSSNFQNRLDTNIQFYSTDLGTADLVFNITRNGRPLLVSENNATTFLIMKKDDEYIVDFVEVVDAMKGKLKYTVPNQVLSRPGKWTTQLYIEVNNVNEPENADIATEIDFTFNIKDSVINTIPAVDKIKEIRTFAEFRASIMEQISAINSALEDGNDYVTLMEATKTSGMKALNDRSIQVIDQLESNAIAYGQALTDLKDEAINELDTKANKIKTDVEALNKFDTANWQKAKLIQDNGQLQIVSLADDLEKMHNLPTGFYYTTTTPIVGIGATSTAGFLEVLERNGGILKRITFRPYNSTQVWQKRFYNTWEDWERVNPEDYKRKWLGTLGQEGNVYNDVLKLPGGKYECTIPADAFSVNAPQDPNGGSYIAEIDVTEAENSRKQFKLIANSRNNEYRATVHTPNASNPNGVFTGWKKVQDAEEYEALNSDTGWIDWQTKGSATKRNTTDDKQIKCQYRIIKTNGVRRAHLRFNVNNLTTQEAFGSIPAEYVPVEQHFIPRMPVSLHPGALLVSTEGNLLFYSNTQDTNWLPGHYIVGEVSWLID</sequence>
<dbReference type="AlphaFoldDB" id="D2J8B2"/>
<feature type="domain" description="BppU N-terminal" evidence="1">
    <location>
        <begin position="8"/>
        <end position="150"/>
    </location>
</feature>
<dbReference type="Pfam" id="PF10651">
    <property type="entry name" value="BppU_N"/>
    <property type="match status" value="1"/>
</dbReference>
<dbReference type="CDD" id="cd19958">
    <property type="entry name" value="pyocin_knob"/>
    <property type="match status" value="1"/>
</dbReference>
<reference evidence="2" key="2">
    <citation type="submission" date="2009-12" db="EMBL/GenBank/DDBJ databases">
        <authorList>
            <person name="Summers A.O."/>
            <person name="Shearer J."/>
            <person name="Wireman J."/>
        </authorList>
    </citation>
    <scope>NUCLEOTIDE SEQUENCE</scope>
    <source>
        <strain evidence="2">Y74T</strain>
        <plasmid evidence="2">pWBG758</plasmid>
    </source>
</reference>
<dbReference type="EMBL" id="GQ900400">
    <property type="protein sequence ID" value="ACZ59012.1"/>
    <property type="molecule type" value="Genomic_DNA"/>
</dbReference>
<evidence type="ECO:0000313" key="2">
    <source>
        <dbReference type="EMBL" id="ACZ59012.1"/>
    </source>
</evidence>
<gene>
    <name evidence="2" type="ORF">SAP040A_030</name>
</gene>
<protein>
    <recommendedName>
        <fullName evidence="1">BppU N-terminal domain-containing protein</fullName>
    </recommendedName>
</protein>
<name>D2J8B2_STAAU</name>